<evidence type="ECO:0000313" key="3">
    <source>
        <dbReference type="Proteomes" id="UP000305282"/>
    </source>
</evidence>
<accession>A0A4S5CK61</accession>
<feature type="compositionally biased region" description="Low complexity" evidence="1">
    <location>
        <begin position="95"/>
        <end position="132"/>
    </location>
</feature>
<gene>
    <name evidence="2" type="ORF">E7Y31_20215</name>
</gene>
<dbReference type="AlphaFoldDB" id="A0A4S5CK61"/>
<dbReference type="PROSITE" id="PS51257">
    <property type="entry name" value="PROKAR_LIPOPROTEIN"/>
    <property type="match status" value="1"/>
</dbReference>
<dbReference type="OrthoDB" id="3218479at2"/>
<evidence type="ECO:0000256" key="1">
    <source>
        <dbReference type="SAM" id="MobiDB-lite"/>
    </source>
</evidence>
<feature type="compositionally biased region" description="Polar residues" evidence="1">
    <location>
        <begin position="30"/>
        <end position="47"/>
    </location>
</feature>
<sequence>MLPTRSGPGRLGLAMTSGLLLAVLVGCSDSGSSGENMAAQSNTSITASPFPPDQGVPASPTVTPPTVTPPAAAGATDSASAAPDGATAGGGSAGSSGSPDSPDSPGSAGASGPAASGAGAAQSAPGASPAAGAAGGGAAATAVPTPQPSAVFLGEACAPGRNKAPATAVNGLALFCVPDDGGGSAAGGRWSTEPPTSSAQSPPQEGGSCEPADVGQVLRDSAGRPVSCLRDPNGMLSWSDVS</sequence>
<dbReference type="Proteomes" id="UP000305282">
    <property type="component" value="Unassembled WGS sequence"/>
</dbReference>
<reference evidence="2 3" key="1">
    <citation type="submission" date="2019-04" db="EMBL/GenBank/DDBJ databases">
        <title>Draft genome sequences for three unisolated Alnus-infective Frankia Sp+ strains, AgTrS, AiOr and AvVan, the first sequenced Frankia strains able to sporulate in-planta.</title>
        <authorList>
            <person name="Bethencourt L."/>
            <person name="Vautrin F."/>
            <person name="Taib N."/>
            <person name="Dubost A."/>
            <person name="Castro-Garcia L."/>
            <person name="Imbaud O."/>
            <person name="Abrouk D."/>
            <person name="Fournier P."/>
            <person name="Briolay J."/>
            <person name="Nguyen A."/>
            <person name="Normand P."/>
            <person name="Fernandez M.P."/>
            <person name="Brochier-Armanet C."/>
            <person name="Herrera-Belaroussi A."/>
        </authorList>
    </citation>
    <scope>NUCLEOTIDE SEQUENCE [LARGE SCALE GENOMIC DNA]</scope>
    <source>
        <strain evidence="2 3">AvVan</strain>
    </source>
</reference>
<organism evidence="2 3">
    <name type="scientific">Candidatus Frankia alpina</name>
    <dbReference type="NCBI Taxonomy" id="2699483"/>
    <lineage>
        <taxon>Bacteria</taxon>
        <taxon>Bacillati</taxon>
        <taxon>Actinomycetota</taxon>
        <taxon>Actinomycetes</taxon>
        <taxon>Frankiales</taxon>
        <taxon>Frankiaceae</taxon>
        <taxon>Frankia</taxon>
    </lineage>
</organism>
<protein>
    <submittedName>
        <fullName evidence="2">Uncharacterized protein</fullName>
    </submittedName>
</protein>
<feature type="compositionally biased region" description="Polar residues" evidence="1">
    <location>
        <begin position="193"/>
        <end position="203"/>
    </location>
</feature>
<feature type="compositionally biased region" description="Low complexity" evidence="1">
    <location>
        <begin position="69"/>
        <end position="86"/>
    </location>
</feature>
<keyword evidence="3" id="KW-1185">Reference proteome</keyword>
<evidence type="ECO:0000313" key="2">
    <source>
        <dbReference type="EMBL" id="THJ44735.1"/>
    </source>
</evidence>
<dbReference type="EMBL" id="SSXH01000734">
    <property type="protein sequence ID" value="THJ44735.1"/>
    <property type="molecule type" value="Genomic_DNA"/>
</dbReference>
<feature type="region of interest" description="Disordered" evidence="1">
    <location>
        <begin position="30"/>
        <end position="145"/>
    </location>
</feature>
<name>A0A4S5CK61_9ACTN</name>
<comment type="caution">
    <text evidence="2">The sequence shown here is derived from an EMBL/GenBank/DDBJ whole genome shotgun (WGS) entry which is preliminary data.</text>
</comment>
<proteinExistence type="predicted"/>
<feature type="region of interest" description="Disordered" evidence="1">
    <location>
        <begin position="177"/>
        <end position="242"/>
    </location>
</feature>